<comment type="function">
    <text evidence="3">Purine nucleoside phosphorylase which is highly specific for 6-oxopurine nucleosides. Cleaves guanosine or inosine to respective bases and sugar-1-phosphate molecules. Involved in purine salvage.</text>
</comment>
<keyword evidence="6" id="KW-1185">Reference proteome</keyword>
<feature type="binding site" evidence="3">
    <location>
        <position position="183"/>
    </location>
    <ligand>
        <name>substrate</name>
    </ligand>
</feature>
<dbReference type="OrthoDB" id="1523230at2"/>
<dbReference type="GO" id="GO:0019509">
    <property type="term" value="P:L-methionine salvage from methylthioadenosine"/>
    <property type="evidence" value="ECO:0007669"/>
    <property type="project" value="TreeGrafter"/>
</dbReference>
<dbReference type="GO" id="GO:0006166">
    <property type="term" value="P:purine ribonucleoside salvage"/>
    <property type="evidence" value="ECO:0007669"/>
    <property type="project" value="UniProtKB-UniRule"/>
</dbReference>
<comment type="caution">
    <text evidence="5">The sequence shown here is derived from an EMBL/GenBank/DDBJ whole genome shotgun (WGS) entry which is preliminary data.</text>
</comment>
<protein>
    <recommendedName>
        <fullName evidence="3">Probable 6-oxopurine nucleoside phosphorylase</fullName>
        <ecNumber evidence="3">2.4.2.1</ecNumber>
    </recommendedName>
    <alternativeName>
        <fullName evidence="3">Purine nucleoside phosphorylase</fullName>
        <shortName evidence="3">PNP</shortName>
    </alternativeName>
</protein>
<dbReference type="InterPro" id="IPR000845">
    <property type="entry name" value="Nucleoside_phosphorylase_d"/>
</dbReference>
<evidence type="ECO:0000259" key="4">
    <source>
        <dbReference type="Pfam" id="PF01048"/>
    </source>
</evidence>
<keyword evidence="1 3" id="KW-0328">Glycosyltransferase</keyword>
<dbReference type="InterPro" id="IPR010044">
    <property type="entry name" value="MTAP"/>
</dbReference>
<feature type="binding site" evidence="3">
    <location>
        <begin position="207"/>
        <end position="209"/>
    </location>
    <ligand>
        <name>substrate</name>
    </ligand>
</feature>
<name>A0A4R6YBN7_9BURK</name>
<dbReference type="PANTHER" id="PTHR42679">
    <property type="entry name" value="S-METHYL-5'-THIOADENOSINE PHOSPHORYLASE"/>
    <property type="match status" value="1"/>
</dbReference>
<dbReference type="EC" id="2.4.2.1" evidence="3"/>
<evidence type="ECO:0000313" key="6">
    <source>
        <dbReference type="Proteomes" id="UP000294480"/>
    </source>
</evidence>
<dbReference type="NCBIfam" id="NF006599">
    <property type="entry name" value="PRK09136.1"/>
    <property type="match status" value="1"/>
</dbReference>
<comment type="similarity">
    <text evidence="3">Belongs to the PNP/MTAP phosphorylase family. MTAP subfamily.</text>
</comment>
<dbReference type="GO" id="GO:0017061">
    <property type="term" value="F:S-methyl-5-thioadenosine phosphorylase activity"/>
    <property type="evidence" value="ECO:0007669"/>
    <property type="project" value="InterPro"/>
</dbReference>
<dbReference type="CDD" id="cd09010">
    <property type="entry name" value="MTAP_SsMTAPII_like_MTIP"/>
    <property type="match status" value="1"/>
</dbReference>
<organism evidence="5 6">
    <name type="scientific">Hydromonas duriensis</name>
    <dbReference type="NCBI Taxonomy" id="1527608"/>
    <lineage>
        <taxon>Bacteria</taxon>
        <taxon>Pseudomonadati</taxon>
        <taxon>Pseudomonadota</taxon>
        <taxon>Betaproteobacteria</taxon>
        <taxon>Burkholderiales</taxon>
        <taxon>Burkholderiaceae</taxon>
        <taxon>Hydromonas</taxon>
    </lineage>
</organism>
<dbReference type="HAMAP" id="MF_01963">
    <property type="entry name" value="MTAP"/>
    <property type="match status" value="1"/>
</dbReference>
<feature type="binding site" evidence="3">
    <location>
        <position position="184"/>
    </location>
    <ligand>
        <name>phosphate</name>
        <dbReference type="ChEBI" id="CHEBI:43474"/>
    </ligand>
</feature>
<feature type="binding site" evidence="3">
    <location>
        <begin position="50"/>
        <end position="51"/>
    </location>
    <ligand>
        <name>phosphate</name>
        <dbReference type="ChEBI" id="CHEBI:43474"/>
    </ligand>
</feature>
<comment type="caution">
    <text evidence="3">Lacks conserved residue(s) required for the propagation of feature annotation.</text>
</comment>
<dbReference type="Proteomes" id="UP000294480">
    <property type="component" value="Unassembled WGS sequence"/>
</dbReference>
<evidence type="ECO:0000256" key="1">
    <source>
        <dbReference type="ARBA" id="ARBA00022676"/>
    </source>
</evidence>
<dbReference type="InterPro" id="IPR035994">
    <property type="entry name" value="Nucleoside_phosphorylase_sf"/>
</dbReference>
<dbReference type="PANTHER" id="PTHR42679:SF2">
    <property type="entry name" value="S-METHYL-5'-THIOADENOSINE PHOSPHORYLASE"/>
    <property type="match status" value="1"/>
</dbReference>
<evidence type="ECO:0000313" key="5">
    <source>
        <dbReference type="EMBL" id="TDR33019.1"/>
    </source>
</evidence>
<dbReference type="AlphaFoldDB" id="A0A4R6YBN7"/>
<dbReference type="Pfam" id="PF01048">
    <property type="entry name" value="PNP_UDP_1"/>
    <property type="match status" value="1"/>
</dbReference>
<comment type="subunit">
    <text evidence="3">Homohexamer. Dimer of a homotrimer.</text>
</comment>
<proteinExistence type="inferred from homology"/>
<feature type="site" description="Important for substrate specificity" evidence="3">
    <location>
        <position position="165"/>
    </location>
</feature>
<gene>
    <name evidence="5" type="ORF">DFR44_10168</name>
</gene>
<dbReference type="UniPathway" id="UPA00606"/>
<feature type="site" description="Important for substrate specificity" evidence="3">
    <location>
        <position position="220"/>
    </location>
</feature>
<evidence type="ECO:0000256" key="3">
    <source>
        <dbReference type="HAMAP-Rule" id="MF_01963"/>
    </source>
</evidence>
<comment type="catalytic activity">
    <reaction evidence="3">
        <text>a purine D-ribonucleoside + phosphate = a purine nucleobase + alpha-D-ribose 1-phosphate</text>
        <dbReference type="Rhea" id="RHEA:19805"/>
        <dbReference type="ChEBI" id="CHEBI:26386"/>
        <dbReference type="ChEBI" id="CHEBI:43474"/>
        <dbReference type="ChEBI" id="CHEBI:57720"/>
        <dbReference type="ChEBI" id="CHEBI:142355"/>
        <dbReference type="EC" id="2.4.2.1"/>
    </reaction>
</comment>
<dbReference type="SUPFAM" id="SSF53167">
    <property type="entry name" value="Purine and uridine phosphorylases"/>
    <property type="match status" value="1"/>
</dbReference>
<reference evidence="5 6" key="1">
    <citation type="submission" date="2019-03" db="EMBL/GenBank/DDBJ databases">
        <title>Genomic Encyclopedia of Type Strains, Phase IV (KMG-IV): sequencing the most valuable type-strain genomes for metagenomic binning, comparative biology and taxonomic classification.</title>
        <authorList>
            <person name="Goeker M."/>
        </authorList>
    </citation>
    <scope>NUCLEOTIDE SEQUENCE [LARGE SCALE GENOMIC DNA]</scope>
    <source>
        <strain evidence="5 6">DSM 102852</strain>
    </source>
</reference>
<accession>A0A4R6YBN7</accession>
<keyword evidence="3" id="KW-0660">Purine salvage</keyword>
<feature type="binding site" evidence="3">
    <location>
        <position position="8"/>
    </location>
    <ligand>
        <name>phosphate</name>
        <dbReference type="ChEBI" id="CHEBI:43474"/>
    </ligand>
</feature>
<comment type="miscellaneous">
    <text evidence="3">Although this enzyme belongs to the family of MTA phosphorylases based on sequence homology, it has been shown that conserved amino acid substitutions in the substrate binding pocket convert the substrate specificity of this enzyme from 6-aminopurines to 6-oxopurines.</text>
</comment>
<sequence>MLGVIAGSGLQRLTHFENVRREIVRTPFGEPSCALTIGELAGVEVIFLNRHGYGHTLAPHQINYRANLWALQKMGVDTICAIGSAGSMVDSIQPGQLVMPDDAIDYTHGRIGTYFEGPDHPIVYTDLSEPFDRAARGVLMHAAKKAGENVVTQATYACTNGPRLETRAEVKRMTRDGAHVVGMTLMPEAALAKELGLTYAAITVCTNYASGVGESLAHDLNQWRALREQSLVKVENVLLQWVAQDVTESQ</sequence>
<dbReference type="EMBL" id="SNZE01000001">
    <property type="protein sequence ID" value="TDR33019.1"/>
    <property type="molecule type" value="Genomic_DNA"/>
</dbReference>
<keyword evidence="2 3" id="KW-0808">Transferase</keyword>
<comment type="pathway">
    <text evidence="3">Purine metabolism; purine nucleoside salvage.</text>
</comment>
<dbReference type="Gene3D" id="3.40.50.1580">
    <property type="entry name" value="Nucleoside phosphorylase domain"/>
    <property type="match status" value="1"/>
</dbReference>
<evidence type="ECO:0000256" key="2">
    <source>
        <dbReference type="ARBA" id="ARBA00022679"/>
    </source>
</evidence>
<feature type="domain" description="Nucleoside phosphorylase" evidence="4">
    <location>
        <begin position="2"/>
        <end position="225"/>
    </location>
</feature>
<dbReference type="GO" id="GO:0005829">
    <property type="term" value="C:cytosol"/>
    <property type="evidence" value="ECO:0007669"/>
    <property type="project" value="TreeGrafter"/>
</dbReference>
<dbReference type="RefSeq" id="WP_133618716.1">
    <property type="nucleotide sequence ID" value="NZ_SNZE01000001.1"/>
</dbReference>